<dbReference type="AlphaFoldDB" id="A0A2Z3H4P4"/>
<gene>
    <name evidence="2" type="ORF">C1280_35295</name>
</gene>
<reference evidence="2 3" key="1">
    <citation type="submission" date="2018-01" db="EMBL/GenBank/DDBJ databases">
        <title>G. obscuriglobus.</title>
        <authorList>
            <person name="Franke J."/>
            <person name="Blomberg W."/>
            <person name="Selmecki A."/>
        </authorList>
    </citation>
    <scope>NUCLEOTIDE SEQUENCE [LARGE SCALE GENOMIC DNA]</scope>
    <source>
        <strain evidence="2 3">DSM 5831</strain>
    </source>
</reference>
<dbReference type="EMBL" id="CP025958">
    <property type="protein sequence ID" value="AWM41749.1"/>
    <property type="molecule type" value="Genomic_DNA"/>
</dbReference>
<dbReference type="KEGG" id="gog:C1280_35295"/>
<accession>A0A2Z3H4P4</accession>
<keyword evidence="3" id="KW-1185">Reference proteome</keyword>
<dbReference type="Proteomes" id="UP000245802">
    <property type="component" value="Chromosome"/>
</dbReference>
<protein>
    <submittedName>
        <fullName evidence="2">Uncharacterized protein</fullName>
    </submittedName>
</protein>
<proteinExistence type="predicted"/>
<evidence type="ECO:0000256" key="1">
    <source>
        <dbReference type="SAM" id="MobiDB-lite"/>
    </source>
</evidence>
<organism evidence="2 3">
    <name type="scientific">Gemmata obscuriglobus</name>
    <dbReference type="NCBI Taxonomy" id="114"/>
    <lineage>
        <taxon>Bacteria</taxon>
        <taxon>Pseudomonadati</taxon>
        <taxon>Planctomycetota</taxon>
        <taxon>Planctomycetia</taxon>
        <taxon>Gemmatales</taxon>
        <taxon>Gemmataceae</taxon>
        <taxon>Gemmata</taxon>
    </lineage>
</organism>
<name>A0A2Z3H4P4_9BACT</name>
<dbReference type="RefSeq" id="WP_010043568.1">
    <property type="nucleotide sequence ID" value="NZ_CP025958.1"/>
</dbReference>
<sequence length="192" mass="20644">MSDPILISCPKCGSSSGDVCRTKGGKHKRTCAERVPAGATPPPVSKSVGQFVPDLLAGIDDPPPGRASAPAPVTAPPPKPADDFDENTPPPRGRPQGEPLRKFVELPPGEPVLSLFEQWDKDGKFPAGCVLAEHVRDGYRLTAGTLAEARIGRLIPDKVLEPLHIWSSVHLRPGKFPEVPRSFVVFSLVRRI</sequence>
<evidence type="ECO:0000313" key="3">
    <source>
        <dbReference type="Proteomes" id="UP000245802"/>
    </source>
</evidence>
<feature type="region of interest" description="Disordered" evidence="1">
    <location>
        <begin position="12"/>
        <end position="100"/>
    </location>
</feature>
<evidence type="ECO:0000313" key="2">
    <source>
        <dbReference type="EMBL" id="AWM41749.1"/>
    </source>
</evidence>
<dbReference type="OrthoDB" id="3405463at2"/>